<evidence type="ECO:0000256" key="4">
    <source>
        <dbReference type="ARBA" id="ARBA00023136"/>
    </source>
</evidence>
<feature type="transmembrane region" description="Helical" evidence="5">
    <location>
        <begin position="235"/>
        <end position="256"/>
    </location>
</feature>
<feature type="transmembrane region" description="Helical" evidence="5">
    <location>
        <begin position="143"/>
        <end position="162"/>
    </location>
</feature>
<reference evidence="8" key="1">
    <citation type="journal article" date="2014" name="Int. J. Syst. Evol. Microbiol.">
        <title>Complete genome sequence of Corynebacterium casei LMG S-19264T (=DSM 44701T), isolated from a smear-ripened cheese.</title>
        <authorList>
            <consortium name="US DOE Joint Genome Institute (JGI-PGF)"/>
            <person name="Walter F."/>
            <person name="Albersmeier A."/>
            <person name="Kalinowski J."/>
            <person name="Ruckert C."/>
        </authorList>
    </citation>
    <scope>NUCLEOTIDE SEQUENCE</scope>
    <source>
        <strain evidence="8">CGMCC 1.15762</strain>
    </source>
</reference>
<dbReference type="InterPro" id="IPR000620">
    <property type="entry name" value="EamA_dom"/>
</dbReference>
<reference evidence="8" key="2">
    <citation type="submission" date="2020-09" db="EMBL/GenBank/DDBJ databases">
        <authorList>
            <person name="Sun Q."/>
            <person name="Zhou Y."/>
        </authorList>
    </citation>
    <scope>NUCLEOTIDE SEQUENCE</scope>
    <source>
        <strain evidence="8">CGMCC 1.15762</strain>
    </source>
</reference>
<feature type="transmembrane region" description="Helical" evidence="5">
    <location>
        <begin position="262"/>
        <end position="279"/>
    </location>
</feature>
<evidence type="ECO:0000313" key="9">
    <source>
        <dbReference type="Proteomes" id="UP000617145"/>
    </source>
</evidence>
<feature type="domain" description="EamA" evidence="7">
    <location>
        <begin position="148"/>
        <end position="278"/>
    </location>
</feature>
<dbReference type="AlphaFoldDB" id="A0A8J2ZJE6"/>
<keyword evidence="2 5" id="KW-0812">Transmembrane</keyword>
<keyword evidence="9" id="KW-1185">Reference proteome</keyword>
<dbReference type="GO" id="GO:0016020">
    <property type="term" value="C:membrane"/>
    <property type="evidence" value="ECO:0007669"/>
    <property type="project" value="UniProtKB-SubCell"/>
</dbReference>
<organism evidence="8 9">
    <name type="scientific">Salipiger pallidus</name>
    <dbReference type="NCBI Taxonomy" id="1775170"/>
    <lineage>
        <taxon>Bacteria</taxon>
        <taxon>Pseudomonadati</taxon>
        <taxon>Pseudomonadota</taxon>
        <taxon>Alphaproteobacteria</taxon>
        <taxon>Rhodobacterales</taxon>
        <taxon>Roseobacteraceae</taxon>
        <taxon>Salipiger</taxon>
    </lineage>
</organism>
<dbReference type="RefSeq" id="WP_188790080.1">
    <property type="nucleotide sequence ID" value="NZ_BMJV01000003.1"/>
</dbReference>
<name>A0A8J2ZJE6_9RHOB</name>
<evidence type="ECO:0000256" key="5">
    <source>
        <dbReference type="SAM" id="Phobius"/>
    </source>
</evidence>
<accession>A0A8J2ZJE6</accession>
<proteinExistence type="predicted"/>
<sequence>MRLFLLVCVTMCAFAANSLLNRAALTSGGIDAVSFATLRLVAGAFMLGALVLLRHGGLRLGGRGRLAGVVGLFLYMYGFSLAYDGLPAGLGALLLFGMVQVTMFVGSLVMGETIPARRWLGAALAFAGLAWLLWPGGEAAPSLPHSAAMLAAGLGWGVYSLAGRLSEVPLTSAAATMVITAGLGLLVQLGAWPVGLAHGGWGGEAIALAVISGAVTSGLGYALWYTVLPRIPGSIAAVAQLTVPVLAMAGGIALLGESLSPRFAVSAALVLGGVGLSVLPKRRA</sequence>
<feature type="transmembrane region" description="Helical" evidence="5">
    <location>
        <begin position="89"/>
        <end position="110"/>
    </location>
</feature>
<dbReference type="InterPro" id="IPR037185">
    <property type="entry name" value="EmrE-like"/>
</dbReference>
<feature type="chain" id="PRO_5035310156" description="EamA domain-containing protein" evidence="6">
    <location>
        <begin position="16"/>
        <end position="284"/>
    </location>
</feature>
<dbReference type="Proteomes" id="UP000617145">
    <property type="component" value="Unassembled WGS sequence"/>
</dbReference>
<dbReference type="Pfam" id="PF00892">
    <property type="entry name" value="EamA"/>
    <property type="match status" value="2"/>
</dbReference>
<feature type="transmembrane region" description="Helical" evidence="5">
    <location>
        <begin position="32"/>
        <end position="53"/>
    </location>
</feature>
<dbReference type="SUPFAM" id="SSF103481">
    <property type="entry name" value="Multidrug resistance efflux transporter EmrE"/>
    <property type="match status" value="2"/>
</dbReference>
<dbReference type="PANTHER" id="PTHR32322:SF9">
    <property type="entry name" value="AMINO-ACID METABOLITE EFFLUX PUMP-RELATED"/>
    <property type="match status" value="1"/>
</dbReference>
<feature type="transmembrane region" description="Helical" evidence="5">
    <location>
        <begin position="174"/>
        <end position="194"/>
    </location>
</feature>
<evidence type="ECO:0000256" key="6">
    <source>
        <dbReference type="SAM" id="SignalP"/>
    </source>
</evidence>
<keyword evidence="4 5" id="KW-0472">Membrane</keyword>
<keyword evidence="6" id="KW-0732">Signal</keyword>
<evidence type="ECO:0000313" key="8">
    <source>
        <dbReference type="EMBL" id="GGG72064.1"/>
    </source>
</evidence>
<feature type="transmembrane region" description="Helical" evidence="5">
    <location>
        <begin position="206"/>
        <end position="228"/>
    </location>
</feature>
<comment type="subcellular location">
    <subcellularLocation>
        <location evidence="1">Membrane</location>
        <topology evidence="1">Multi-pass membrane protein</topology>
    </subcellularLocation>
</comment>
<feature type="transmembrane region" description="Helical" evidence="5">
    <location>
        <begin position="65"/>
        <end position="83"/>
    </location>
</feature>
<feature type="domain" description="EamA" evidence="7">
    <location>
        <begin position="5"/>
        <end position="133"/>
    </location>
</feature>
<gene>
    <name evidence="8" type="ORF">GCM10011415_20060</name>
</gene>
<evidence type="ECO:0000256" key="2">
    <source>
        <dbReference type="ARBA" id="ARBA00022692"/>
    </source>
</evidence>
<evidence type="ECO:0000256" key="1">
    <source>
        <dbReference type="ARBA" id="ARBA00004141"/>
    </source>
</evidence>
<feature type="signal peptide" evidence="6">
    <location>
        <begin position="1"/>
        <end position="15"/>
    </location>
</feature>
<protein>
    <recommendedName>
        <fullName evidence="7">EamA domain-containing protein</fullName>
    </recommendedName>
</protein>
<dbReference type="EMBL" id="BMJV01000003">
    <property type="protein sequence ID" value="GGG72064.1"/>
    <property type="molecule type" value="Genomic_DNA"/>
</dbReference>
<dbReference type="PANTHER" id="PTHR32322">
    <property type="entry name" value="INNER MEMBRANE TRANSPORTER"/>
    <property type="match status" value="1"/>
</dbReference>
<evidence type="ECO:0000256" key="3">
    <source>
        <dbReference type="ARBA" id="ARBA00022989"/>
    </source>
</evidence>
<keyword evidence="3 5" id="KW-1133">Transmembrane helix</keyword>
<feature type="transmembrane region" description="Helical" evidence="5">
    <location>
        <begin position="119"/>
        <end position="137"/>
    </location>
</feature>
<comment type="caution">
    <text evidence="8">The sequence shown here is derived from an EMBL/GenBank/DDBJ whole genome shotgun (WGS) entry which is preliminary data.</text>
</comment>
<dbReference type="InterPro" id="IPR050638">
    <property type="entry name" value="AA-Vitamin_Transporters"/>
</dbReference>
<evidence type="ECO:0000259" key="7">
    <source>
        <dbReference type="Pfam" id="PF00892"/>
    </source>
</evidence>